<keyword evidence="3" id="KW-1185">Reference proteome</keyword>
<comment type="caution">
    <text evidence="2">The sequence shown here is derived from an EMBL/GenBank/DDBJ whole genome shotgun (WGS) entry which is preliminary data.</text>
</comment>
<evidence type="ECO:0000313" key="2">
    <source>
        <dbReference type="EMBL" id="KAG5831586.1"/>
    </source>
</evidence>
<evidence type="ECO:0000256" key="1">
    <source>
        <dbReference type="SAM" id="MobiDB-lite"/>
    </source>
</evidence>
<feature type="compositionally biased region" description="Low complexity" evidence="1">
    <location>
        <begin position="141"/>
        <end position="150"/>
    </location>
</feature>
<feature type="region of interest" description="Disordered" evidence="1">
    <location>
        <begin position="95"/>
        <end position="192"/>
    </location>
</feature>
<sequence>MGRAVGRVLEMQRVPASIKACAKPLTNHTTHRALYTQNSTQSYCTHTAQLNSTRVPAPADMASFLSGLMGGKADELVDKGVDAAATLAKQKVKSLIGGESNPEDGNAGGGGGGMAGILSPGSKEGGGGGGGDGGIGGLFSSGGKAAENESSGGGAGGDSGDFTDALAGVANEMSGNDDPMNQLKSIGKGLFG</sequence>
<reference evidence="2" key="1">
    <citation type="submission" date="2021-01" db="EMBL/GenBank/DDBJ databases">
        <title>A chromosome-scale assembly of European eel, Anguilla anguilla.</title>
        <authorList>
            <person name="Henkel C."/>
            <person name="Jong-Raadsen S.A."/>
            <person name="Dufour S."/>
            <person name="Weltzien F.-A."/>
            <person name="Palstra A.P."/>
            <person name="Pelster B."/>
            <person name="Spaink H.P."/>
            <person name="Van Den Thillart G.E."/>
            <person name="Jansen H."/>
            <person name="Zahm M."/>
            <person name="Klopp C."/>
            <person name="Cedric C."/>
            <person name="Louis A."/>
            <person name="Berthelot C."/>
            <person name="Parey E."/>
            <person name="Roest Crollius H."/>
            <person name="Montfort J."/>
            <person name="Robinson-Rechavi M."/>
            <person name="Bucao C."/>
            <person name="Bouchez O."/>
            <person name="Gislard M."/>
            <person name="Lluch J."/>
            <person name="Milhes M."/>
            <person name="Lampietro C."/>
            <person name="Lopez Roques C."/>
            <person name="Donnadieu C."/>
            <person name="Braasch I."/>
            <person name="Desvignes T."/>
            <person name="Postlethwait J."/>
            <person name="Bobe J."/>
            <person name="Guiguen Y."/>
            <person name="Dirks R."/>
        </authorList>
    </citation>
    <scope>NUCLEOTIDE SEQUENCE</scope>
    <source>
        <strain evidence="2">Tag_6206</strain>
        <tissue evidence="2">Liver</tissue>
    </source>
</reference>
<organism evidence="2 3">
    <name type="scientific">Anguilla anguilla</name>
    <name type="common">European freshwater eel</name>
    <name type="synonym">Muraena anguilla</name>
    <dbReference type="NCBI Taxonomy" id="7936"/>
    <lineage>
        <taxon>Eukaryota</taxon>
        <taxon>Metazoa</taxon>
        <taxon>Chordata</taxon>
        <taxon>Craniata</taxon>
        <taxon>Vertebrata</taxon>
        <taxon>Euteleostomi</taxon>
        <taxon>Actinopterygii</taxon>
        <taxon>Neopterygii</taxon>
        <taxon>Teleostei</taxon>
        <taxon>Anguilliformes</taxon>
        <taxon>Anguillidae</taxon>
        <taxon>Anguilla</taxon>
    </lineage>
</organism>
<accession>A0A9D3LJP9</accession>
<proteinExistence type="predicted"/>
<dbReference type="AlphaFoldDB" id="A0A9D3LJP9"/>
<protein>
    <submittedName>
        <fullName evidence="2">Uncharacterized protein</fullName>
    </submittedName>
</protein>
<evidence type="ECO:0000313" key="3">
    <source>
        <dbReference type="Proteomes" id="UP001044222"/>
    </source>
</evidence>
<gene>
    <name evidence="2" type="ORF">ANANG_G00305270</name>
</gene>
<feature type="compositionally biased region" description="Gly residues" evidence="1">
    <location>
        <begin position="123"/>
        <end position="140"/>
    </location>
</feature>
<feature type="compositionally biased region" description="Gly residues" evidence="1">
    <location>
        <begin position="106"/>
        <end position="115"/>
    </location>
</feature>
<dbReference type="Proteomes" id="UP001044222">
    <property type="component" value="Chromosome 18"/>
</dbReference>
<dbReference type="EMBL" id="JAFIRN010000018">
    <property type="protein sequence ID" value="KAG5831586.1"/>
    <property type="molecule type" value="Genomic_DNA"/>
</dbReference>
<name>A0A9D3LJP9_ANGAN</name>